<feature type="transmembrane region" description="Helical" evidence="1">
    <location>
        <begin position="315"/>
        <end position="333"/>
    </location>
</feature>
<keyword evidence="1" id="KW-1133">Transmembrane helix</keyword>
<dbReference type="AlphaFoldDB" id="A0A8H9MDT3"/>
<protein>
    <recommendedName>
        <fullName evidence="5">Esterase-like activity of phytase family protein</fullName>
    </recommendedName>
</protein>
<evidence type="ECO:0000313" key="3">
    <source>
        <dbReference type="EMBL" id="GHF81854.1"/>
    </source>
</evidence>
<dbReference type="SUPFAM" id="SSF50952">
    <property type="entry name" value="Soluble quinoprotein glucose dehydrogenase"/>
    <property type="match status" value="1"/>
</dbReference>
<dbReference type="RefSeq" id="WP_229881416.1">
    <property type="nucleotide sequence ID" value="NZ_BNAV01000015.1"/>
</dbReference>
<proteinExistence type="predicted"/>
<gene>
    <name evidence="3" type="ORF">GCM10017566_64890</name>
</gene>
<dbReference type="InterPro" id="IPR011041">
    <property type="entry name" value="Quinoprot_gluc/sorb_DH_b-prop"/>
</dbReference>
<reference evidence="3" key="1">
    <citation type="journal article" date="2014" name="Int. J. Syst. Evol. Microbiol.">
        <title>Complete genome sequence of Corynebacterium casei LMG S-19264T (=DSM 44701T), isolated from a smear-ripened cheese.</title>
        <authorList>
            <consortium name="US DOE Joint Genome Institute (JGI-PGF)"/>
            <person name="Walter F."/>
            <person name="Albersmeier A."/>
            <person name="Kalinowski J."/>
            <person name="Ruckert C."/>
        </authorList>
    </citation>
    <scope>NUCLEOTIDE SEQUENCE</scope>
    <source>
        <strain evidence="3">CGMCC 4.7679</strain>
    </source>
</reference>
<sequence length="340" mass="35103">MTSRWGALLAVVSFVLALSAAPAVAAEAPTTVCTVSDKRITELSGLVSDGQRWYAINDGGTKLQVFVLGRDCAVQRVITNSLDPYDVEDLARASDGTLWLSDTGDNDKKRETVALEALTPQGKATLYRLTYPDGQHDGEALLLDRAGTPYLVTKTPFGDSGIYRPAAQLQSPGPTPLEKVGTLDFRTTDTPGGPVAGFGSVLVTGGATSADGTVVALRTYTDAYLYSAPDGDIAAALKREPVRVPLPNEKQGEALAFEPDGTLLSGGEGVGQPIKAVRGATALVTPATEDGTPAAAGGEAAAGKSAGKGMGTGPALLLAVCLAGGGLFVITKLRRRFSRR</sequence>
<feature type="chain" id="PRO_5034712506" description="Esterase-like activity of phytase family protein" evidence="2">
    <location>
        <begin position="26"/>
        <end position="340"/>
    </location>
</feature>
<dbReference type="EMBL" id="BNAV01000015">
    <property type="protein sequence ID" value="GHF81854.1"/>
    <property type="molecule type" value="Genomic_DNA"/>
</dbReference>
<keyword evidence="1" id="KW-0472">Membrane</keyword>
<evidence type="ECO:0008006" key="5">
    <source>
        <dbReference type="Google" id="ProtNLM"/>
    </source>
</evidence>
<name>A0A8H9MDT3_9PSEU</name>
<accession>A0A8H9MDT3</accession>
<keyword evidence="1" id="KW-0812">Transmembrane</keyword>
<evidence type="ECO:0000313" key="4">
    <source>
        <dbReference type="Proteomes" id="UP000658656"/>
    </source>
</evidence>
<organism evidence="3 4">
    <name type="scientific">Amycolatopsis bartoniae</name>
    <dbReference type="NCBI Taxonomy" id="941986"/>
    <lineage>
        <taxon>Bacteria</taxon>
        <taxon>Bacillati</taxon>
        <taxon>Actinomycetota</taxon>
        <taxon>Actinomycetes</taxon>
        <taxon>Pseudonocardiales</taxon>
        <taxon>Pseudonocardiaceae</taxon>
        <taxon>Amycolatopsis</taxon>
    </lineage>
</organism>
<feature type="signal peptide" evidence="2">
    <location>
        <begin position="1"/>
        <end position="25"/>
    </location>
</feature>
<evidence type="ECO:0000256" key="2">
    <source>
        <dbReference type="SAM" id="SignalP"/>
    </source>
</evidence>
<evidence type="ECO:0000256" key="1">
    <source>
        <dbReference type="SAM" id="Phobius"/>
    </source>
</evidence>
<dbReference type="Proteomes" id="UP000658656">
    <property type="component" value="Unassembled WGS sequence"/>
</dbReference>
<reference evidence="3" key="2">
    <citation type="submission" date="2020-09" db="EMBL/GenBank/DDBJ databases">
        <authorList>
            <person name="Sun Q."/>
            <person name="Zhou Y."/>
        </authorList>
    </citation>
    <scope>NUCLEOTIDE SEQUENCE</scope>
    <source>
        <strain evidence="3">CGMCC 4.7679</strain>
    </source>
</reference>
<comment type="caution">
    <text evidence="3">The sequence shown here is derived from an EMBL/GenBank/DDBJ whole genome shotgun (WGS) entry which is preliminary data.</text>
</comment>
<keyword evidence="2" id="KW-0732">Signal</keyword>
<keyword evidence="4" id="KW-1185">Reference proteome</keyword>